<keyword evidence="2" id="KW-1185">Reference proteome</keyword>
<gene>
    <name evidence="1" type="ORF">Taro_014568</name>
</gene>
<protein>
    <submittedName>
        <fullName evidence="1">Uncharacterized protein</fullName>
    </submittedName>
</protein>
<name>A0A843U9D3_COLES</name>
<sequence>MPVRIATEVGQVATGGYTEGDGAAKTEGQIVTGLHEGRDCLIATERSVATDLVNAAYRVVAFTGSAPEPDRVLICLGLRSRNLPF</sequence>
<dbReference type="Proteomes" id="UP000652761">
    <property type="component" value="Unassembled WGS sequence"/>
</dbReference>
<dbReference type="EMBL" id="NMUH01000609">
    <property type="protein sequence ID" value="MQL82102.1"/>
    <property type="molecule type" value="Genomic_DNA"/>
</dbReference>
<accession>A0A843U9D3</accession>
<evidence type="ECO:0000313" key="1">
    <source>
        <dbReference type="EMBL" id="MQL82102.1"/>
    </source>
</evidence>
<reference evidence="1" key="1">
    <citation type="submission" date="2017-07" db="EMBL/GenBank/DDBJ databases">
        <title>Taro Niue Genome Assembly and Annotation.</title>
        <authorList>
            <person name="Atibalentja N."/>
            <person name="Keating K."/>
            <person name="Fields C.J."/>
        </authorList>
    </citation>
    <scope>NUCLEOTIDE SEQUENCE</scope>
    <source>
        <strain evidence="1">Niue_2</strain>
        <tissue evidence="1">Leaf</tissue>
    </source>
</reference>
<evidence type="ECO:0000313" key="2">
    <source>
        <dbReference type="Proteomes" id="UP000652761"/>
    </source>
</evidence>
<comment type="caution">
    <text evidence="1">The sequence shown here is derived from an EMBL/GenBank/DDBJ whole genome shotgun (WGS) entry which is preliminary data.</text>
</comment>
<organism evidence="1 2">
    <name type="scientific">Colocasia esculenta</name>
    <name type="common">Wild taro</name>
    <name type="synonym">Arum esculentum</name>
    <dbReference type="NCBI Taxonomy" id="4460"/>
    <lineage>
        <taxon>Eukaryota</taxon>
        <taxon>Viridiplantae</taxon>
        <taxon>Streptophyta</taxon>
        <taxon>Embryophyta</taxon>
        <taxon>Tracheophyta</taxon>
        <taxon>Spermatophyta</taxon>
        <taxon>Magnoliopsida</taxon>
        <taxon>Liliopsida</taxon>
        <taxon>Araceae</taxon>
        <taxon>Aroideae</taxon>
        <taxon>Colocasieae</taxon>
        <taxon>Colocasia</taxon>
    </lineage>
</organism>
<proteinExistence type="predicted"/>
<dbReference type="AlphaFoldDB" id="A0A843U9D3"/>